<dbReference type="Gene3D" id="3.10.450.50">
    <property type="match status" value="1"/>
</dbReference>
<dbReference type="GO" id="GO:0004683">
    <property type="term" value="F:calcium/calmodulin-dependent protein kinase activity"/>
    <property type="evidence" value="ECO:0007669"/>
    <property type="project" value="InterPro"/>
</dbReference>
<gene>
    <name evidence="2" type="ORF">HTEP1355_LOCUS10990</name>
</gene>
<dbReference type="Pfam" id="PF08332">
    <property type="entry name" value="CaMKII_AD"/>
    <property type="match status" value="1"/>
</dbReference>
<dbReference type="EMBL" id="HBFN01018799">
    <property type="protein sequence ID" value="CAD8797349.1"/>
    <property type="molecule type" value="Transcribed_RNA"/>
</dbReference>
<reference evidence="2" key="1">
    <citation type="submission" date="2021-01" db="EMBL/GenBank/DDBJ databases">
        <authorList>
            <person name="Corre E."/>
            <person name="Pelletier E."/>
            <person name="Niang G."/>
            <person name="Scheremetjew M."/>
            <person name="Finn R."/>
            <person name="Kale V."/>
            <person name="Holt S."/>
            <person name="Cochrane G."/>
            <person name="Meng A."/>
            <person name="Brown T."/>
            <person name="Cohen L."/>
        </authorList>
    </citation>
    <scope>NUCLEOTIDE SEQUENCE</scope>
    <source>
        <strain evidence="2">CCMP443</strain>
    </source>
</reference>
<dbReference type="SUPFAM" id="SSF54427">
    <property type="entry name" value="NTF2-like"/>
    <property type="match status" value="1"/>
</dbReference>
<proteinExistence type="predicted"/>
<protein>
    <recommendedName>
        <fullName evidence="1">Calcium/calmodulin-dependent protein kinase II association-domain domain-containing protein</fullName>
    </recommendedName>
</protein>
<dbReference type="AlphaFoldDB" id="A0A7S0W0K1"/>
<name>A0A7S0W0K1_9CRYP</name>
<accession>A0A7S0W0K1</accession>
<dbReference type="InterPro" id="IPR013543">
    <property type="entry name" value="Ca/CaM-dep_prot_kinase-assoc"/>
</dbReference>
<dbReference type="GO" id="GO:0005516">
    <property type="term" value="F:calmodulin binding"/>
    <property type="evidence" value="ECO:0007669"/>
    <property type="project" value="InterPro"/>
</dbReference>
<feature type="domain" description="Calcium/calmodulin-dependent protein kinase II association-domain" evidence="1">
    <location>
        <begin position="44"/>
        <end position="172"/>
    </location>
</feature>
<sequence>MRRFALAGGSALRSRAIGLPRKLAATPGRSLVGPAKGAAAGKVAEVQAATEALLKSVPHDWATYETLCDADITCFEPEAVGYCAKGLPFHKFYFDLFGDKPAAFPPNTTLCDADIRILSGGKSAVMTYTRLVQKLDADGAPVTAKSNETRVFEQQGEGDAKKWVCVHFHRSPL</sequence>
<dbReference type="InterPro" id="IPR032710">
    <property type="entry name" value="NTF2-like_dom_sf"/>
</dbReference>
<evidence type="ECO:0000259" key="1">
    <source>
        <dbReference type="Pfam" id="PF08332"/>
    </source>
</evidence>
<organism evidence="2">
    <name type="scientific">Hemiselmis tepida</name>
    <dbReference type="NCBI Taxonomy" id="464990"/>
    <lineage>
        <taxon>Eukaryota</taxon>
        <taxon>Cryptophyceae</taxon>
        <taxon>Cryptomonadales</taxon>
        <taxon>Hemiselmidaceae</taxon>
        <taxon>Hemiselmis</taxon>
    </lineage>
</organism>
<evidence type="ECO:0000313" key="2">
    <source>
        <dbReference type="EMBL" id="CAD8797349.1"/>
    </source>
</evidence>